<dbReference type="GO" id="GO:0006351">
    <property type="term" value="P:DNA-templated transcription"/>
    <property type="evidence" value="ECO:0007669"/>
    <property type="project" value="InterPro"/>
</dbReference>
<dbReference type="STRING" id="1081109.A0A168AUA2"/>
<feature type="domain" description="Xylanolytic transcriptional activator regulatory" evidence="7">
    <location>
        <begin position="215"/>
        <end position="289"/>
    </location>
</feature>
<protein>
    <submittedName>
        <fullName evidence="8">Transcription factor</fullName>
    </submittedName>
</protein>
<keyword evidence="5" id="KW-0539">Nucleus</keyword>
<dbReference type="PANTHER" id="PTHR47338">
    <property type="entry name" value="ZN(II)2CYS6 TRANSCRIPTION FACTOR (EUROFUNG)-RELATED"/>
    <property type="match status" value="1"/>
</dbReference>
<dbReference type="SMART" id="SM00906">
    <property type="entry name" value="Fungal_trans"/>
    <property type="match status" value="1"/>
</dbReference>
<dbReference type="OrthoDB" id="5297881at2759"/>
<evidence type="ECO:0000256" key="6">
    <source>
        <dbReference type="SAM" id="MobiDB-lite"/>
    </source>
</evidence>
<dbReference type="GO" id="GO:0000981">
    <property type="term" value="F:DNA-binding transcription factor activity, RNA polymerase II-specific"/>
    <property type="evidence" value="ECO:0007669"/>
    <property type="project" value="InterPro"/>
</dbReference>
<dbReference type="Proteomes" id="UP000078544">
    <property type="component" value="Unassembled WGS sequence"/>
</dbReference>
<accession>A0A168AUA2</accession>
<sequence length="816" mass="88062">MAIILRLADAVPKKRGPKTDVLEALLKRVDGLEAKLKEKNDQAQTPKVGDSVTVEGGEDDDESGHAARRMQSEASSQAPQDESLGTGIGPAPLRESSYPPVDNDTFLHAYFTRCHGKPYFILDESSIRRRVQLHELPDFLFNAIRAVAARESLLTVWEHRHITHPANPRAAVQLGLDYAMRSRASLNTDEPSIECLQALLLLVAAFIAAGQGKKAYMLLTSAIGMTMALELHRELDAREQVSPVDREMRRRLFWTCYILDRFLACGSKRSSLIGDCSVALRLPSWCPPSSSVAIVGEFFQQRSSLQYHQGGGKSSQGNTGLLIDVTRILGKTNKYLAAGGVKGDSHFPWHSLSTLSKIRQELDCWASGAETVFSALHALFQQSEATVVFLSRLIYHLVHCLLYRPFLPIDLAELAGIGHHQSWQIEATNMCFLHANAICELVDAARQAGAVEWPAIVGYCICTAATVHIHGAHYSGAGGIHGEEANVFVASSDMLSREMQRLNDLQSAWPNVRQQAVTLQSIYGAHGDLVRTMAASSSRQSPGFHLEDFFDRYANIGGPGGKSYRFDPAHLSMSDIVVDSSAARYGALSGSLDAMACEQQTQVHGEVLKTYEDAEGSGNLAQEQQQSVMDLEQVPASDGARYEVPVMQLPSHASQIPMGQGLPSDSHPGGNEGLEASPATHATNRVDQGLMAMGGAGFNPDLGYAAGSHTGEQAQVYSNDAGNNFGALFSSLGTDAFGNTSGWQADSANACQGTDIAVHGSAAHPGTATSSTMASQSEENDPFLNLLEQLAKDEQRFTSTGSDFDFFLGANAQDAQ</sequence>
<dbReference type="EMBL" id="AZGY01000011">
    <property type="protein sequence ID" value="KZZ94366.1"/>
    <property type="molecule type" value="Genomic_DNA"/>
</dbReference>
<dbReference type="PANTHER" id="PTHR47338:SF4">
    <property type="entry name" value="ZN(II)2CYS6 TRANSCRIPTION FACTOR (EUROFUNG)"/>
    <property type="match status" value="1"/>
</dbReference>
<keyword evidence="9" id="KW-1185">Reference proteome</keyword>
<keyword evidence="4" id="KW-0804">Transcription</keyword>
<keyword evidence="3" id="KW-0805">Transcription regulation</keyword>
<comment type="caution">
    <text evidence="8">The sequence shown here is derived from an EMBL/GenBank/DDBJ whole genome shotgun (WGS) entry which is preliminary data.</text>
</comment>
<evidence type="ECO:0000256" key="5">
    <source>
        <dbReference type="ARBA" id="ARBA00023242"/>
    </source>
</evidence>
<dbReference type="AlphaFoldDB" id="A0A168AUA2"/>
<name>A0A168AUA2_9HYPO</name>
<evidence type="ECO:0000256" key="2">
    <source>
        <dbReference type="ARBA" id="ARBA00022723"/>
    </source>
</evidence>
<dbReference type="InterPro" id="IPR050815">
    <property type="entry name" value="TF_fung"/>
</dbReference>
<dbReference type="GO" id="GO:0005634">
    <property type="term" value="C:nucleus"/>
    <property type="evidence" value="ECO:0007669"/>
    <property type="project" value="UniProtKB-SubCell"/>
</dbReference>
<organism evidence="8 9">
    <name type="scientific">Moelleriella libera RCEF 2490</name>
    <dbReference type="NCBI Taxonomy" id="1081109"/>
    <lineage>
        <taxon>Eukaryota</taxon>
        <taxon>Fungi</taxon>
        <taxon>Dikarya</taxon>
        <taxon>Ascomycota</taxon>
        <taxon>Pezizomycotina</taxon>
        <taxon>Sordariomycetes</taxon>
        <taxon>Hypocreomycetidae</taxon>
        <taxon>Hypocreales</taxon>
        <taxon>Clavicipitaceae</taxon>
        <taxon>Moelleriella</taxon>
    </lineage>
</organism>
<feature type="region of interest" description="Disordered" evidence="6">
    <location>
        <begin position="653"/>
        <end position="677"/>
    </location>
</feature>
<dbReference type="Pfam" id="PF04082">
    <property type="entry name" value="Fungal_trans"/>
    <property type="match status" value="1"/>
</dbReference>
<reference evidence="8 9" key="1">
    <citation type="journal article" date="2016" name="Genome Biol. Evol.">
        <title>Divergent and convergent evolution of fungal pathogenicity.</title>
        <authorList>
            <person name="Shang Y."/>
            <person name="Xiao G."/>
            <person name="Zheng P."/>
            <person name="Cen K."/>
            <person name="Zhan S."/>
            <person name="Wang C."/>
        </authorList>
    </citation>
    <scope>NUCLEOTIDE SEQUENCE [LARGE SCALE GENOMIC DNA]</scope>
    <source>
        <strain evidence="8 9">RCEF 2490</strain>
    </source>
</reference>
<evidence type="ECO:0000259" key="7">
    <source>
        <dbReference type="SMART" id="SM00906"/>
    </source>
</evidence>
<dbReference type="InterPro" id="IPR007219">
    <property type="entry name" value="XnlR_reg_dom"/>
</dbReference>
<dbReference type="GO" id="GO:0008270">
    <property type="term" value="F:zinc ion binding"/>
    <property type="evidence" value="ECO:0007669"/>
    <property type="project" value="InterPro"/>
</dbReference>
<dbReference type="GO" id="GO:0003677">
    <property type="term" value="F:DNA binding"/>
    <property type="evidence" value="ECO:0007669"/>
    <property type="project" value="InterPro"/>
</dbReference>
<feature type="region of interest" description="Disordered" evidence="6">
    <location>
        <begin position="34"/>
        <end position="99"/>
    </location>
</feature>
<comment type="subcellular location">
    <subcellularLocation>
        <location evidence="1">Nucleus</location>
    </subcellularLocation>
</comment>
<gene>
    <name evidence="8" type="ORF">AAL_05333</name>
</gene>
<keyword evidence="2" id="KW-0479">Metal-binding</keyword>
<evidence type="ECO:0000256" key="1">
    <source>
        <dbReference type="ARBA" id="ARBA00004123"/>
    </source>
</evidence>
<evidence type="ECO:0000313" key="9">
    <source>
        <dbReference type="Proteomes" id="UP000078544"/>
    </source>
</evidence>
<evidence type="ECO:0000313" key="8">
    <source>
        <dbReference type="EMBL" id="KZZ94366.1"/>
    </source>
</evidence>
<evidence type="ECO:0000256" key="4">
    <source>
        <dbReference type="ARBA" id="ARBA00023163"/>
    </source>
</evidence>
<dbReference type="CDD" id="cd12148">
    <property type="entry name" value="fungal_TF_MHR"/>
    <property type="match status" value="1"/>
</dbReference>
<evidence type="ECO:0000256" key="3">
    <source>
        <dbReference type="ARBA" id="ARBA00023015"/>
    </source>
</evidence>
<proteinExistence type="predicted"/>